<proteinExistence type="predicted"/>
<dbReference type="AlphaFoldDB" id="A0A3B6I029"/>
<dbReference type="OrthoDB" id="718815at2759"/>
<dbReference type="Gramene" id="TraesCS7B03G0022300.1">
    <property type="protein sequence ID" value="TraesCS7B03G0022300.1.CDS"/>
    <property type="gene ID" value="TraesCS7B03G0022300"/>
</dbReference>
<dbReference type="Proteomes" id="UP000019116">
    <property type="component" value="Chromosome 4A"/>
</dbReference>
<sequence>MGTRSEELAARLAAGGPGGVGGPAGGGCGEGQHERVVALREIKNQTFGNQTKKLLYLRLGAVLAVVTARHQPCSSMSGRGGVLCLRRRRWRACRACCWSRGAPPRPPRQQVPSFFRDAAACQDSQWHRRSQRGHKLTRIVAASEDMGAAIASEYVSARRHHRFRGCESHLSLRECAYHLQCVQQVFL</sequence>
<dbReference type="PROSITE" id="PS51257">
    <property type="entry name" value="PROKAR_LIPOPROTEIN"/>
    <property type="match status" value="1"/>
</dbReference>
<gene>
    <name evidence="1" type="primary">LOC123103976</name>
</gene>
<protein>
    <submittedName>
        <fullName evidence="1">Uncharacterized protein</fullName>
    </submittedName>
</protein>
<evidence type="ECO:0000313" key="2">
    <source>
        <dbReference type="Proteomes" id="UP000019116"/>
    </source>
</evidence>
<keyword evidence="2" id="KW-1185">Reference proteome</keyword>
<dbReference type="Gramene" id="TraesCS4A02G368400.1">
    <property type="protein sequence ID" value="TraesCS4A02G368400.1"/>
    <property type="gene ID" value="TraesCS4A02G368400"/>
</dbReference>
<dbReference type="EnsemblPlants" id="TraesCS4A02G368400.1">
    <property type="protein sequence ID" value="TraesCS4A02G368400.1"/>
    <property type="gene ID" value="TraesCS4A02G368400"/>
</dbReference>
<name>A0A3B6I029_WHEAT</name>
<dbReference type="STRING" id="4565.A0A3B6I029"/>
<evidence type="ECO:0000313" key="1">
    <source>
        <dbReference type="EnsemblPlants" id="TraesCS4A02G368400.1"/>
    </source>
</evidence>
<dbReference type="Gramene" id="TraesCS4A03G0907500.2">
    <property type="protein sequence ID" value="TraesCS4A03G0907500.2.CDS"/>
    <property type="gene ID" value="TraesCS4A03G0907500"/>
</dbReference>
<organism evidence="1">
    <name type="scientific">Triticum aestivum</name>
    <name type="common">Wheat</name>
    <dbReference type="NCBI Taxonomy" id="4565"/>
    <lineage>
        <taxon>Eukaryota</taxon>
        <taxon>Viridiplantae</taxon>
        <taxon>Streptophyta</taxon>
        <taxon>Embryophyta</taxon>
        <taxon>Tracheophyta</taxon>
        <taxon>Spermatophyta</taxon>
        <taxon>Magnoliopsida</taxon>
        <taxon>Liliopsida</taxon>
        <taxon>Poales</taxon>
        <taxon>Poaceae</taxon>
        <taxon>BOP clade</taxon>
        <taxon>Pooideae</taxon>
        <taxon>Triticodae</taxon>
        <taxon>Triticeae</taxon>
        <taxon>Triticinae</taxon>
        <taxon>Triticum</taxon>
    </lineage>
</organism>
<dbReference type="PaxDb" id="4565-Traes_1AS_41C91295B.2"/>
<reference evidence="1" key="2">
    <citation type="submission" date="2018-10" db="UniProtKB">
        <authorList>
            <consortium name="EnsemblPlants"/>
        </authorList>
    </citation>
    <scope>IDENTIFICATION</scope>
</reference>
<reference evidence="1" key="1">
    <citation type="submission" date="2018-08" db="EMBL/GenBank/DDBJ databases">
        <authorList>
            <person name="Rossello M."/>
        </authorList>
    </citation>
    <scope>NUCLEOTIDE SEQUENCE [LARGE SCALE GENOMIC DNA]</scope>
    <source>
        <strain evidence="1">cv. Chinese Spring</strain>
    </source>
</reference>
<accession>A0A3B6I029</accession>